<dbReference type="Pfam" id="PF13711">
    <property type="entry name" value="DUF4160"/>
    <property type="match status" value="1"/>
</dbReference>
<proteinExistence type="predicted"/>
<evidence type="ECO:0000313" key="2">
    <source>
        <dbReference type="Proteomes" id="UP000237061"/>
    </source>
</evidence>
<dbReference type="InterPro" id="IPR025427">
    <property type="entry name" value="DUF4160"/>
</dbReference>
<reference evidence="1 2" key="1">
    <citation type="submission" date="2018-01" db="EMBL/GenBank/DDBJ databases">
        <title>Arthrobacter sp. nov., from glaciers in China.</title>
        <authorList>
            <person name="Liu Q."/>
            <person name="Xin Y.-H."/>
        </authorList>
    </citation>
    <scope>NUCLEOTIDE SEQUENCE [LARGE SCALE GENOMIC DNA]</scope>
    <source>
        <strain evidence="1 2">HLT2-12-2</strain>
    </source>
</reference>
<evidence type="ECO:0000313" key="1">
    <source>
        <dbReference type="EMBL" id="POH71823.1"/>
    </source>
</evidence>
<keyword evidence="2" id="KW-1185">Reference proteome</keyword>
<evidence type="ECO:0008006" key="3">
    <source>
        <dbReference type="Google" id="ProtNLM"/>
    </source>
</evidence>
<dbReference type="Proteomes" id="UP000237061">
    <property type="component" value="Unassembled WGS sequence"/>
</dbReference>
<name>A0A2S3ZRM1_ARTGL</name>
<dbReference type="EMBL" id="PPXC01000021">
    <property type="protein sequence ID" value="POH71823.1"/>
    <property type="molecule type" value="Genomic_DNA"/>
</dbReference>
<gene>
    <name evidence="1" type="ORF">CVS27_18660</name>
</gene>
<sequence>MQVKDDDLTPYERAGRNLGEPAGWQLAEAEGRLEAQDVLDRLASMALYEFGENRDDWPTAFDEEGFFPALAAEGKSFDGGISFHVWPNDHPPPHIHFLKKSEPDSQYVKINLETGESEGALQSWANQKQLKKIKALIVKHHELFEGWWQKNHGDTVAILDWSFGSSSCTKVHPQLLTPTENRASGAI</sequence>
<organism evidence="1 2">
    <name type="scientific">Arthrobacter glacialis</name>
    <dbReference type="NCBI Taxonomy" id="1664"/>
    <lineage>
        <taxon>Bacteria</taxon>
        <taxon>Bacillati</taxon>
        <taxon>Actinomycetota</taxon>
        <taxon>Actinomycetes</taxon>
        <taxon>Micrococcales</taxon>
        <taxon>Micrococcaceae</taxon>
        <taxon>Arthrobacter</taxon>
    </lineage>
</organism>
<protein>
    <recommendedName>
        <fullName evidence="3">DUF4160 domain-containing protein</fullName>
    </recommendedName>
</protein>
<dbReference type="AlphaFoldDB" id="A0A2S3ZRM1"/>
<comment type="caution">
    <text evidence="1">The sequence shown here is derived from an EMBL/GenBank/DDBJ whole genome shotgun (WGS) entry which is preliminary data.</text>
</comment>
<accession>A0A2S3ZRM1</accession>